<dbReference type="InterPro" id="IPR027473">
    <property type="entry name" value="L-asparaginase_C"/>
</dbReference>
<dbReference type="AlphaFoldDB" id="A0A4R7BF27"/>
<dbReference type="PRINTS" id="PR00139">
    <property type="entry name" value="ASNGLNASE"/>
</dbReference>
<comment type="similarity">
    <text evidence="1">Belongs to the asparaginase 1 family.</text>
</comment>
<dbReference type="InterPro" id="IPR020827">
    <property type="entry name" value="Asparaginase/glutaminase_AS1"/>
</dbReference>
<dbReference type="EMBL" id="SNZP01000001">
    <property type="protein sequence ID" value="TDR82635.1"/>
    <property type="molecule type" value="Genomic_DNA"/>
</dbReference>
<feature type="active site" description="O-isoaspartyl threonine intermediate" evidence="2">
    <location>
        <position position="12"/>
    </location>
</feature>
<evidence type="ECO:0000256" key="3">
    <source>
        <dbReference type="PIRSR" id="PIRSR001220-2"/>
    </source>
</evidence>
<sequence>MPRILMLYTGGTIGMADTAEGLAPEPGLLPRLIERLQDSHCQLEVIEYPQLIDSSDITPAHWRQIVDDIVGRRDRYDGFIVVHGTDTMAYTASVLAFALQGLGKPVVVTGSQLPLIRPRSDGWSNLADAIEAACQPDLQEVVVVFDRVMLRGCRARKVDAAGFHGFDSPNCPPLAEFGIAPTWYRERWRVAADAMAPQSPRLNGKVAVFFLTPGVGAGLIGATLSNASLDGAVLMSYGNGNTPADEGLLSGVAAACARGMLVLNITQAVCGAVEPGAYAASQPLVRAGAIPGGDLTPEAALAKLLWVSEQAGSLADKRSALTRDWVGEAS</sequence>
<dbReference type="PANTHER" id="PTHR11707">
    <property type="entry name" value="L-ASPARAGINASE"/>
    <property type="match status" value="1"/>
</dbReference>
<feature type="domain" description="Asparaginase/glutaminase C-terminal" evidence="7">
    <location>
        <begin position="205"/>
        <end position="317"/>
    </location>
</feature>
<dbReference type="PROSITE" id="PS00917">
    <property type="entry name" value="ASN_GLN_ASE_2"/>
    <property type="match status" value="1"/>
</dbReference>
<dbReference type="PROSITE" id="PS00144">
    <property type="entry name" value="ASN_GLN_ASE_1"/>
    <property type="match status" value="1"/>
</dbReference>
<dbReference type="SFLD" id="SFLDS00057">
    <property type="entry name" value="Glutaminase/Asparaginase"/>
    <property type="match status" value="1"/>
</dbReference>
<evidence type="ECO:0000259" key="7">
    <source>
        <dbReference type="Pfam" id="PF17763"/>
    </source>
</evidence>
<evidence type="ECO:0000256" key="4">
    <source>
        <dbReference type="PROSITE-ProRule" id="PRU10099"/>
    </source>
</evidence>
<proteinExistence type="inferred from homology"/>
<dbReference type="Gene3D" id="3.40.50.1170">
    <property type="entry name" value="L-asparaginase, N-terminal domain"/>
    <property type="match status" value="1"/>
</dbReference>
<dbReference type="GO" id="GO:0006520">
    <property type="term" value="P:amino acid metabolic process"/>
    <property type="evidence" value="ECO:0007669"/>
    <property type="project" value="InterPro"/>
</dbReference>
<dbReference type="SMART" id="SM00870">
    <property type="entry name" value="Asparaginase"/>
    <property type="match status" value="1"/>
</dbReference>
<feature type="binding site" evidence="3">
    <location>
        <position position="54"/>
    </location>
    <ligand>
        <name>substrate</name>
    </ligand>
</feature>
<dbReference type="GO" id="GO:0004067">
    <property type="term" value="F:asparaginase activity"/>
    <property type="evidence" value="ECO:0007669"/>
    <property type="project" value="UniProtKB-UniRule"/>
</dbReference>
<evidence type="ECO:0000259" key="6">
    <source>
        <dbReference type="Pfam" id="PF00710"/>
    </source>
</evidence>
<evidence type="ECO:0000256" key="1">
    <source>
        <dbReference type="ARBA" id="ARBA00010518"/>
    </source>
</evidence>
<comment type="caution">
    <text evidence="8">The sequence shown here is derived from an EMBL/GenBank/DDBJ whole genome shotgun (WGS) entry which is preliminary data.</text>
</comment>
<dbReference type="Pfam" id="PF00710">
    <property type="entry name" value="Asparaginase"/>
    <property type="match status" value="1"/>
</dbReference>
<dbReference type="InterPro" id="IPR037152">
    <property type="entry name" value="L-asparaginase_N_sf"/>
</dbReference>
<feature type="domain" description="L-asparaginase N-terminal" evidence="6">
    <location>
        <begin position="3"/>
        <end position="187"/>
    </location>
</feature>
<feature type="active site" evidence="5">
    <location>
        <position position="85"/>
    </location>
</feature>
<evidence type="ECO:0000313" key="8">
    <source>
        <dbReference type="EMBL" id="TDR82635.1"/>
    </source>
</evidence>
<dbReference type="InterPro" id="IPR040919">
    <property type="entry name" value="Asparaginase_C"/>
</dbReference>
<dbReference type="InterPro" id="IPR027474">
    <property type="entry name" value="L-asparaginase_N"/>
</dbReference>
<dbReference type="InterPro" id="IPR036152">
    <property type="entry name" value="Asp/glu_Ase-like_sf"/>
</dbReference>
<dbReference type="Gene3D" id="3.40.50.40">
    <property type="match status" value="1"/>
</dbReference>
<protein>
    <submittedName>
        <fullName evidence="8">Asparaginase</fullName>
    </submittedName>
</protein>
<evidence type="ECO:0000256" key="2">
    <source>
        <dbReference type="PIRSR" id="PIRSR001220-1"/>
    </source>
</evidence>
<dbReference type="InterPro" id="IPR027475">
    <property type="entry name" value="Asparaginase/glutaminase_AS2"/>
</dbReference>
<dbReference type="OrthoDB" id="9788068at2"/>
<dbReference type="CDD" id="cd08963">
    <property type="entry name" value="L-asparaginase_I"/>
    <property type="match status" value="1"/>
</dbReference>
<accession>A0A4R7BF27</accession>
<feature type="binding site" evidence="3">
    <location>
        <begin position="85"/>
        <end position="86"/>
    </location>
    <ligand>
        <name>substrate</name>
    </ligand>
</feature>
<evidence type="ECO:0000256" key="5">
    <source>
        <dbReference type="PROSITE-ProRule" id="PRU10100"/>
    </source>
</evidence>
<feature type="active site" evidence="4">
    <location>
        <position position="12"/>
    </location>
</feature>
<dbReference type="RefSeq" id="WP_133677970.1">
    <property type="nucleotide sequence ID" value="NZ_SNZP01000001.1"/>
</dbReference>
<dbReference type="SUPFAM" id="SSF53774">
    <property type="entry name" value="Glutaminase/Asparaginase"/>
    <property type="match status" value="1"/>
</dbReference>
<dbReference type="PANTHER" id="PTHR11707:SF28">
    <property type="entry name" value="60 KDA LYSOPHOSPHOLIPASE"/>
    <property type="match status" value="1"/>
</dbReference>
<organism evidence="8 9">
    <name type="scientific">Paludibacterium purpuratum</name>
    <dbReference type="NCBI Taxonomy" id="1144873"/>
    <lineage>
        <taxon>Bacteria</taxon>
        <taxon>Pseudomonadati</taxon>
        <taxon>Pseudomonadota</taxon>
        <taxon>Betaproteobacteria</taxon>
        <taxon>Neisseriales</taxon>
        <taxon>Chromobacteriaceae</taxon>
        <taxon>Paludibacterium</taxon>
    </lineage>
</organism>
<dbReference type="InterPro" id="IPR041725">
    <property type="entry name" value="L-asparaginase_I"/>
</dbReference>
<dbReference type="Pfam" id="PF17763">
    <property type="entry name" value="Asparaginase_C"/>
    <property type="match status" value="1"/>
</dbReference>
<gene>
    <name evidence="8" type="ORF">DFP86_10120</name>
</gene>
<name>A0A4R7BF27_9NEIS</name>
<keyword evidence="9" id="KW-1185">Reference proteome</keyword>
<dbReference type="Proteomes" id="UP000295611">
    <property type="component" value="Unassembled WGS sequence"/>
</dbReference>
<dbReference type="PROSITE" id="PS51732">
    <property type="entry name" value="ASN_GLN_ASE_3"/>
    <property type="match status" value="1"/>
</dbReference>
<dbReference type="InterPro" id="IPR006034">
    <property type="entry name" value="Asparaginase/glutaminase-like"/>
</dbReference>
<reference evidence="8 9" key="1">
    <citation type="submission" date="2019-03" db="EMBL/GenBank/DDBJ databases">
        <title>Genomic Encyclopedia of Type Strains, Phase III (KMG-III): the genomes of soil and plant-associated and newly described type strains.</title>
        <authorList>
            <person name="Whitman W."/>
        </authorList>
    </citation>
    <scope>NUCLEOTIDE SEQUENCE [LARGE SCALE GENOMIC DNA]</scope>
    <source>
        <strain evidence="8 9">CECT 8976</strain>
    </source>
</reference>
<dbReference type="PIRSF" id="PIRSF001220">
    <property type="entry name" value="L-ASNase_gatD"/>
    <property type="match status" value="1"/>
</dbReference>
<dbReference type="PIRSF" id="PIRSF500176">
    <property type="entry name" value="L_ASNase"/>
    <property type="match status" value="1"/>
</dbReference>
<evidence type="ECO:0000313" key="9">
    <source>
        <dbReference type="Proteomes" id="UP000295611"/>
    </source>
</evidence>